<proteinExistence type="predicted"/>
<sequence length="392" mass="42548">MSQATNHPADAAEPRQAARGDASPSQPFAGLIDAVIVDDPVVFPFPGSVARSQAAAVWIWVNRDLCGDIDIGDLDAAMPQVLARMRDAVAGADADFDSGRRLRAALGNDEARAALPVIMGALRNRAVLDKAQAFGRAVNTIADETALSTAIHSMPLQDPPLAALLFHAAMGQITNPTRVVGAIIRLSGNSNEGTVARAGFGPVIDAILAHAQNQLHLLQPTGPFSDIDLMCRALDRFHRLIRALTGNIEFARGSRWSMVLSTLTKQISDRVEPRLKDVVPDINQALRKPREGADRLDNDRLLAALNGIYLLSTIRDCRDSLALNALFDQAWSQSGQTLEMHLQRNLELLRQNPADAIVGMRMEAGIKMAEIRFNPEYAETLRRARAAAERRG</sequence>
<dbReference type="EMBL" id="CP104965">
    <property type="protein sequence ID" value="UXN70096.1"/>
    <property type="molecule type" value="Genomic_DNA"/>
</dbReference>
<accession>A0ABY6CCX6</accession>
<organism evidence="2 3">
    <name type="scientific">Devosia neptuniae</name>
    <dbReference type="NCBI Taxonomy" id="191302"/>
    <lineage>
        <taxon>Bacteria</taxon>
        <taxon>Pseudomonadati</taxon>
        <taxon>Pseudomonadota</taxon>
        <taxon>Alphaproteobacteria</taxon>
        <taxon>Hyphomicrobiales</taxon>
        <taxon>Devosiaceae</taxon>
        <taxon>Devosia</taxon>
    </lineage>
</organism>
<feature type="region of interest" description="Disordered" evidence="1">
    <location>
        <begin position="1"/>
        <end position="24"/>
    </location>
</feature>
<protein>
    <submittedName>
        <fullName evidence="2">Uncharacterized protein</fullName>
    </submittedName>
</protein>
<evidence type="ECO:0000313" key="3">
    <source>
        <dbReference type="Proteomes" id="UP001061862"/>
    </source>
</evidence>
<evidence type="ECO:0000256" key="1">
    <source>
        <dbReference type="SAM" id="MobiDB-lite"/>
    </source>
</evidence>
<dbReference type="Proteomes" id="UP001061862">
    <property type="component" value="Chromosome"/>
</dbReference>
<evidence type="ECO:0000313" key="2">
    <source>
        <dbReference type="EMBL" id="UXN70096.1"/>
    </source>
</evidence>
<gene>
    <name evidence="2" type="ORF">N8A98_02545</name>
</gene>
<keyword evidence="3" id="KW-1185">Reference proteome</keyword>
<dbReference type="RefSeq" id="WP_262168904.1">
    <property type="nucleotide sequence ID" value="NZ_CP104965.1"/>
</dbReference>
<reference evidence="2 3" key="1">
    <citation type="submission" date="2022-09" db="EMBL/GenBank/DDBJ databases">
        <title>Interaction between co-microsymbionts with complementary sets of symbiotic genes in legume-rhizobium systems.</title>
        <authorList>
            <person name="Safronova V."/>
            <person name="Sazanova A."/>
            <person name="Afonin A."/>
            <person name="Chirak E."/>
        </authorList>
    </citation>
    <scope>NUCLEOTIDE SEQUENCE [LARGE SCALE GENOMIC DNA]</scope>
    <source>
        <strain evidence="2 3">A18/4-1</strain>
    </source>
</reference>
<name>A0ABY6CCX6_9HYPH</name>